<evidence type="ECO:0000256" key="3">
    <source>
        <dbReference type="ARBA" id="ARBA00022490"/>
    </source>
</evidence>
<keyword evidence="5" id="KW-0808">Transferase</keyword>
<keyword evidence="4" id="KW-0132">Cell division</keyword>
<evidence type="ECO:0000313" key="17">
    <source>
        <dbReference type="EMBL" id="SVB00192.1"/>
    </source>
</evidence>
<proteinExistence type="inferred from homology"/>
<dbReference type="NCBIfam" id="NF006873">
    <property type="entry name" value="PRK09369.1"/>
    <property type="match status" value="1"/>
</dbReference>
<gene>
    <name evidence="17" type="ORF">METZ01_LOCUS153046</name>
</gene>
<evidence type="ECO:0000256" key="4">
    <source>
        <dbReference type="ARBA" id="ARBA00022618"/>
    </source>
</evidence>
<evidence type="ECO:0000256" key="7">
    <source>
        <dbReference type="ARBA" id="ARBA00022984"/>
    </source>
</evidence>
<evidence type="ECO:0000256" key="6">
    <source>
        <dbReference type="ARBA" id="ARBA00022960"/>
    </source>
</evidence>
<dbReference type="EC" id="2.5.1.7" evidence="11"/>
<dbReference type="InterPro" id="IPR050068">
    <property type="entry name" value="MurA_subfamily"/>
</dbReference>
<dbReference type="GO" id="GO:0008360">
    <property type="term" value="P:regulation of cell shape"/>
    <property type="evidence" value="ECO:0007669"/>
    <property type="project" value="UniProtKB-KW"/>
</dbReference>
<dbReference type="EMBL" id="UINC01025145">
    <property type="protein sequence ID" value="SVB00192.1"/>
    <property type="molecule type" value="Genomic_DNA"/>
</dbReference>
<evidence type="ECO:0000256" key="8">
    <source>
        <dbReference type="ARBA" id="ARBA00023306"/>
    </source>
</evidence>
<organism evidence="17">
    <name type="scientific">marine metagenome</name>
    <dbReference type="NCBI Taxonomy" id="408172"/>
    <lineage>
        <taxon>unclassified sequences</taxon>
        <taxon>metagenomes</taxon>
        <taxon>ecological metagenomes</taxon>
    </lineage>
</organism>
<feature type="non-terminal residue" evidence="17">
    <location>
        <position position="423"/>
    </location>
</feature>
<evidence type="ECO:0000256" key="12">
    <source>
        <dbReference type="ARBA" id="ARBA00039754"/>
    </source>
</evidence>
<keyword evidence="6" id="KW-0133">Cell shape</keyword>
<evidence type="ECO:0000256" key="1">
    <source>
        <dbReference type="ARBA" id="ARBA00004496"/>
    </source>
</evidence>
<dbReference type="InterPro" id="IPR036968">
    <property type="entry name" value="Enolpyruvate_Tfrase_sf"/>
</dbReference>
<comment type="subcellular location">
    <subcellularLocation>
        <location evidence="1">Cytoplasm</location>
    </subcellularLocation>
</comment>
<evidence type="ECO:0000256" key="14">
    <source>
        <dbReference type="ARBA" id="ARBA00042842"/>
    </source>
</evidence>
<evidence type="ECO:0000256" key="13">
    <source>
        <dbReference type="ARBA" id="ARBA00042443"/>
    </source>
</evidence>
<dbReference type="CDD" id="cd01555">
    <property type="entry name" value="UdpNAET"/>
    <property type="match status" value="1"/>
</dbReference>
<evidence type="ECO:0000256" key="9">
    <source>
        <dbReference type="ARBA" id="ARBA00023316"/>
    </source>
</evidence>
<evidence type="ECO:0000256" key="11">
    <source>
        <dbReference type="ARBA" id="ARBA00039108"/>
    </source>
</evidence>
<dbReference type="PANTHER" id="PTHR43783">
    <property type="entry name" value="UDP-N-ACETYLGLUCOSAMINE 1-CARBOXYVINYLTRANSFERASE"/>
    <property type="match status" value="1"/>
</dbReference>
<dbReference type="AlphaFoldDB" id="A0A382AGC5"/>
<dbReference type="InterPro" id="IPR005750">
    <property type="entry name" value="UDP_GlcNAc_COvinyl_MurA"/>
</dbReference>
<comment type="pathway">
    <text evidence="2">Cell wall biogenesis; peptidoglycan biosynthesis.</text>
</comment>
<feature type="domain" description="Enolpyruvate transferase" evidence="16">
    <location>
        <begin position="14"/>
        <end position="418"/>
    </location>
</feature>
<comment type="catalytic activity">
    <reaction evidence="15">
        <text>phosphoenolpyruvate + UDP-N-acetyl-alpha-D-glucosamine = UDP-N-acetyl-3-O-(1-carboxyvinyl)-alpha-D-glucosamine + phosphate</text>
        <dbReference type="Rhea" id="RHEA:18681"/>
        <dbReference type="ChEBI" id="CHEBI:43474"/>
        <dbReference type="ChEBI" id="CHEBI:57705"/>
        <dbReference type="ChEBI" id="CHEBI:58702"/>
        <dbReference type="ChEBI" id="CHEBI:68483"/>
        <dbReference type="EC" id="2.5.1.7"/>
    </reaction>
</comment>
<comment type="similarity">
    <text evidence="10">Belongs to the EPSP synthase family. MurA subfamily.</text>
</comment>
<dbReference type="GO" id="GO:0051301">
    <property type="term" value="P:cell division"/>
    <property type="evidence" value="ECO:0007669"/>
    <property type="project" value="UniProtKB-KW"/>
</dbReference>
<evidence type="ECO:0000256" key="5">
    <source>
        <dbReference type="ARBA" id="ARBA00022679"/>
    </source>
</evidence>
<sequence length="423" mass="44813">MPTGTGEDLTTLVVEGGHRLIGRLEVEGNKNSALPLLAACLLTEERCVLTNVPRINDVQVMVNLLSGLGADVDGVGTTELTVQSKQLLGDEPDRSLVGRLRGSVLLCGPLLARCGSVRLAPPGGDFPARRTLSAHLQALAAMGVRWRRDDANVDYVLEAPDGLLPASVYLEEASVTGTETALLAAVTAPGISEIRHAACEPHVVELCRFLSRMGAEIEGTGTSTIRVAGGNRLSGAEHRLDGDYIEAGSWAVAAVVTGGELEVCGANAGHLEPIVSVLERMRVACEVDDNRLLVLPSSPVGIRQITTSPWPGFPSDMVSLVSVLATQAQGRSLIHDWMYELRLFALEQLSGMGANLFLCDPHRMIVDGPTQLTGRTLDSRDLRSGMALIAATLAANGTSRIQPLETVERGYGQLVDRLIALGA</sequence>
<dbReference type="GO" id="GO:0019277">
    <property type="term" value="P:UDP-N-acetylgalactosamine biosynthetic process"/>
    <property type="evidence" value="ECO:0007669"/>
    <property type="project" value="InterPro"/>
</dbReference>
<dbReference type="InterPro" id="IPR013792">
    <property type="entry name" value="RNA3'P_cycl/enolpyr_Trfase_a/b"/>
</dbReference>
<evidence type="ECO:0000256" key="2">
    <source>
        <dbReference type="ARBA" id="ARBA00004752"/>
    </source>
</evidence>
<evidence type="ECO:0000256" key="10">
    <source>
        <dbReference type="ARBA" id="ARBA00038367"/>
    </source>
</evidence>
<dbReference type="InterPro" id="IPR001986">
    <property type="entry name" value="Enolpyruvate_Tfrase_dom"/>
</dbReference>
<keyword evidence="9" id="KW-0961">Cell wall biogenesis/degradation</keyword>
<dbReference type="NCBIfam" id="TIGR01072">
    <property type="entry name" value="murA"/>
    <property type="match status" value="1"/>
</dbReference>
<keyword evidence="7" id="KW-0573">Peptidoglycan synthesis</keyword>
<dbReference type="GO" id="GO:0005737">
    <property type="term" value="C:cytoplasm"/>
    <property type="evidence" value="ECO:0007669"/>
    <property type="project" value="UniProtKB-SubCell"/>
</dbReference>
<protein>
    <recommendedName>
        <fullName evidence="12">UDP-N-acetylglucosamine 1-carboxyvinyltransferase</fullName>
        <ecNumber evidence="11">2.5.1.7</ecNumber>
    </recommendedName>
    <alternativeName>
        <fullName evidence="13">Enoylpyruvate transferase</fullName>
    </alternativeName>
    <alternativeName>
        <fullName evidence="14">UDP-N-acetylglucosamine enolpyruvyl transferase</fullName>
    </alternativeName>
</protein>
<dbReference type="PANTHER" id="PTHR43783:SF1">
    <property type="entry name" value="UDP-N-ACETYLGLUCOSAMINE 1-CARBOXYVINYLTRANSFERASE"/>
    <property type="match status" value="1"/>
</dbReference>
<reference evidence="17" key="1">
    <citation type="submission" date="2018-05" db="EMBL/GenBank/DDBJ databases">
        <authorList>
            <person name="Lanie J.A."/>
            <person name="Ng W.-L."/>
            <person name="Kazmierczak K.M."/>
            <person name="Andrzejewski T.M."/>
            <person name="Davidsen T.M."/>
            <person name="Wayne K.J."/>
            <person name="Tettelin H."/>
            <person name="Glass J.I."/>
            <person name="Rusch D."/>
            <person name="Podicherti R."/>
            <person name="Tsui H.-C.T."/>
            <person name="Winkler M.E."/>
        </authorList>
    </citation>
    <scope>NUCLEOTIDE SEQUENCE</scope>
</reference>
<dbReference type="Pfam" id="PF00275">
    <property type="entry name" value="EPSP_synthase"/>
    <property type="match status" value="1"/>
</dbReference>
<keyword evidence="8" id="KW-0131">Cell cycle</keyword>
<evidence type="ECO:0000259" key="16">
    <source>
        <dbReference type="Pfam" id="PF00275"/>
    </source>
</evidence>
<dbReference type="SUPFAM" id="SSF55205">
    <property type="entry name" value="EPT/RTPC-like"/>
    <property type="match status" value="1"/>
</dbReference>
<dbReference type="Gene3D" id="3.65.10.10">
    <property type="entry name" value="Enolpyruvate transferase domain"/>
    <property type="match status" value="2"/>
</dbReference>
<accession>A0A382AGC5</accession>
<dbReference type="GO" id="GO:0071555">
    <property type="term" value="P:cell wall organization"/>
    <property type="evidence" value="ECO:0007669"/>
    <property type="project" value="UniProtKB-KW"/>
</dbReference>
<evidence type="ECO:0000256" key="15">
    <source>
        <dbReference type="ARBA" id="ARBA00047527"/>
    </source>
</evidence>
<dbReference type="GO" id="GO:0009252">
    <property type="term" value="P:peptidoglycan biosynthetic process"/>
    <property type="evidence" value="ECO:0007669"/>
    <property type="project" value="UniProtKB-KW"/>
</dbReference>
<dbReference type="GO" id="GO:0008760">
    <property type="term" value="F:UDP-N-acetylglucosamine 1-carboxyvinyltransferase activity"/>
    <property type="evidence" value="ECO:0007669"/>
    <property type="project" value="UniProtKB-EC"/>
</dbReference>
<name>A0A382AGC5_9ZZZZ</name>
<keyword evidence="3" id="KW-0963">Cytoplasm</keyword>